<dbReference type="AlphaFoldDB" id="A0A1M6Y4Z9"/>
<dbReference type="GO" id="GO:1901135">
    <property type="term" value="P:carbohydrate derivative metabolic process"/>
    <property type="evidence" value="ECO:0007669"/>
    <property type="project" value="InterPro"/>
</dbReference>
<evidence type="ECO:0000256" key="2">
    <source>
        <dbReference type="ARBA" id="ARBA00023125"/>
    </source>
</evidence>
<gene>
    <name evidence="7" type="ORF">SAMN05192556_10851</name>
</gene>
<feature type="region of interest" description="Disordered" evidence="4">
    <location>
        <begin position="1"/>
        <end position="26"/>
    </location>
</feature>
<dbReference type="GO" id="GO:0003700">
    <property type="term" value="F:DNA-binding transcription factor activity"/>
    <property type="evidence" value="ECO:0007669"/>
    <property type="project" value="InterPro"/>
</dbReference>
<dbReference type="PROSITE" id="PS51071">
    <property type="entry name" value="HTH_RPIR"/>
    <property type="match status" value="1"/>
</dbReference>
<dbReference type="InterPro" id="IPR046348">
    <property type="entry name" value="SIS_dom_sf"/>
</dbReference>
<accession>A0A1M6Y4Z9</accession>
<sequence length="316" mass="33730">MLVRSPTAQDTPEFTMTPSASPRPETLGDLERLLADIEDGEGSVRLGKRSRHVLTALVTAPQQAAVSSISELAERLSVSPSTLSRLAQRLGFDGFAGLQGVFRRNVTEGKSFYSDQVSRLLDGDGNDGSHARLSRLGRQESANIGDMVAEIDEVSFVEAAGLLAEARRVRVHGMRQFASLASFMAYGLGMLRPDVAPLDAARHGVADALAQLGEGDVLVVASCFPYTPSVLTTAEVAARQGIRVIALTDSTASPLAKVARYSFPVPNHSLFFSNSMCAFMLLVEGLLSEAANQLGETGLTALKRRERLIGELDASL</sequence>
<dbReference type="InterPro" id="IPR036388">
    <property type="entry name" value="WH-like_DNA-bd_sf"/>
</dbReference>
<dbReference type="InterPro" id="IPR009057">
    <property type="entry name" value="Homeodomain-like_sf"/>
</dbReference>
<dbReference type="Gene3D" id="1.10.10.10">
    <property type="entry name" value="Winged helix-like DNA-binding domain superfamily/Winged helix DNA-binding domain"/>
    <property type="match status" value="1"/>
</dbReference>
<proteinExistence type="predicted"/>
<dbReference type="PANTHER" id="PTHR30514">
    <property type="entry name" value="GLUCOKINASE"/>
    <property type="match status" value="1"/>
</dbReference>
<dbReference type="SUPFAM" id="SSF53697">
    <property type="entry name" value="SIS domain"/>
    <property type="match status" value="1"/>
</dbReference>
<protein>
    <submittedName>
        <fullName evidence="7">Transcriptional regulator, RpiR family</fullName>
    </submittedName>
</protein>
<feature type="domain" description="SIS" evidence="6">
    <location>
        <begin position="159"/>
        <end position="296"/>
    </location>
</feature>
<evidence type="ECO:0000256" key="3">
    <source>
        <dbReference type="ARBA" id="ARBA00023163"/>
    </source>
</evidence>
<evidence type="ECO:0000259" key="5">
    <source>
        <dbReference type="PROSITE" id="PS51071"/>
    </source>
</evidence>
<organism evidence="7 8">
    <name type="scientific">Halomonas caseinilytica</name>
    <dbReference type="NCBI Taxonomy" id="438744"/>
    <lineage>
        <taxon>Bacteria</taxon>
        <taxon>Pseudomonadati</taxon>
        <taxon>Pseudomonadota</taxon>
        <taxon>Gammaproteobacteria</taxon>
        <taxon>Oceanospirillales</taxon>
        <taxon>Halomonadaceae</taxon>
        <taxon>Halomonas</taxon>
    </lineage>
</organism>
<keyword evidence="2" id="KW-0238">DNA-binding</keyword>
<keyword evidence="8" id="KW-1185">Reference proteome</keyword>
<evidence type="ECO:0000256" key="4">
    <source>
        <dbReference type="SAM" id="MobiDB-lite"/>
    </source>
</evidence>
<dbReference type="Pfam" id="PF01418">
    <property type="entry name" value="HTH_6"/>
    <property type="match status" value="1"/>
</dbReference>
<keyword evidence="1" id="KW-0805">Transcription regulation</keyword>
<evidence type="ECO:0000256" key="1">
    <source>
        <dbReference type="ARBA" id="ARBA00023015"/>
    </source>
</evidence>
<evidence type="ECO:0000313" key="7">
    <source>
        <dbReference type="EMBL" id="SHL13223.1"/>
    </source>
</evidence>
<dbReference type="GO" id="GO:0097367">
    <property type="term" value="F:carbohydrate derivative binding"/>
    <property type="evidence" value="ECO:0007669"/>
    <property type="project" value="InterPro"/>
</dbReference>
<dbReference type="Gene3D" id="3.40.50.10490">
    <property type="entry name" value="Glucose-6-phosphate isomerase like protein, domain 1"/>
    <property type="match status" value="1"/>
</dbReference>
<name>A0A1M6Y4Z9_9GAMM</name>
<dbReference type="InterPro" id="IPR035472">
    <property type="entry name" value="RpiR-like_SIS"/>
</dbReference>
<dbReference type="InterPro" id="IPR001347">
    <property type="entry name" value="SIS_dom"/>
</dbReference>
<keyword evidence="3" id="KW-0804">Transcription</keyword>
<evidence type="ECO:0000259" key="6">
    <source>
        <dbReference type="PROSITE" id="PS51464"/>
    </source>
</evidence>
<dbReference type="SUPFAM" id="SSF46689">
    <property type="entry name" value="Homeodomain-like"/>
    <property type="match status" value="1"/>
</dbReference>
<dbReference type="PROSITE" id="PS51464">
    <property type="entry name" value="SIS"/>
    <property type="match status" value="1"/>
</dbReference>
<dbReference type="PANTHER" id="PTHR30514:SF18">
    <property type="entry name" value="RPIR-FAMILY TRANSCRIPTIONAL REGULATOR"/>
    <property type="match status" value="1"/>
</dbReference>
<dbReference type="CDD" id="cd05013">
    <property type="entry name" value="SIS_RpiR"/>
    <property type="match status" value="1"/>
</dbReference>
<feature type="domain" description="HTH rpiR-type" evidence="5">
    <location>
        <begin position="33"/>
        <end position="109"/>
    </location>
</feature>
<evidence type="ECO:0000313" key="8">
    <source>
        <dbReference type="Proteomes" id="UP000184248"/>
    </source>
</evidence>
<dbReference type="InterPro" id="IPR047640">
    <property type="entry name" value="RpiR-like"/>
</dbReference>
<dbReference type="Pfam" id="PF01380">
    <property type="entry name" value="SIS"/>
    <property type="match status" value="1"/>
</dbReference>
<dbReference type="GO" id="GO:0003677">
    <property type="term" value="F:DNA binding"/>
    <property type="evidence" value="ECO:0007669"/>
    <property type="project" value="UniProtKB-KW"/>
</dbReference>
<dbReference type="Proteomes" id="UP000184248">
    <property type="component" value="Unassembled WGS sequence"/>
</dbReference>
<feature type="compositionally biased region" description="Polar residues" evidence="4">
    <location>
        <begin position="1"/>
        <end position="20"/>
    </location>
</feature>
<dbReference type="InterPro" id="IPR000281">
    <property type="entry name" value="HTH_RpiR"/>
</dbReference>
<dbReference type="EMBL" id="FRAL01000008">
    <property type="protein sequence ID" value="SHL13223.1"/>
    <property type="molecule type" value="Genomic_DNA"/>
</dbReference>
<reference evidence="8" key="1">
    <citation type="submission" date="2016-11" db="EMBL/GenBank/DDBJ databases">
        <authorList>
            <person name="Varghese N."/>
            <person name="Submissions S."/>
        </authorList>
    </citation>
    <scope>NUCLEOTIDE SEQUENCE [LARGE SCALE GENOMIC DNA]</scope>
    <source>
        <strain evidence="8">ALO Sharm</strain>
    </source>
</reference>